<gene>
    <name evidence="1" type="ORF">K470DRAFT_262005</name>
</gene>
<dbReference type="EMBL" id="MU005960">
    <property type="protein sequence ID" value="KAF2863628.1"/>
    <property type="molecule type" value="Genomic_DNA"/>
</dbReference>
<proteinExistence type="predicted"/>
<name>A0A6A7CAJ2_9PEZI</name>
<organism evidence="1 2">
    <name type="scientific">Piedraia hortae CBS 480.64</name>
    <dbReference type="NCBI Taxonomy" id="1314780"/>
    <lineage>
        <taxon>Eukaryota</taxon>
        <taxon>Fungi</taxon>
        <taxon>Dikarya</taxon>
        <taxon>Ascomycota</taxon>
        <taxon>Pezizomycotina</taxon>
        <taxon>Dothideomycetes</taxon>
        <taxon>Dothideomycetidae</taxon>
        <taxon>Capnodiales</taxon>
        <taxon>Piedraiaceae</taxon>
        <taxon>Piedraia</taxon>
    </lineage>
</organism>
<accession>A0A6A7CAJ2</accession>
<dbReference type="AlphaFoldDB" id="A0A6A7CAJ2"/>
<sequence>MGSQQANGLRPRLTPQPLMAQTVHPHAQPAVPAATVTLAQQQNAALAHSTACIMQYVASQDLFAQLRRVHLKEPLKSGIHPQQVQLQSSALLQQGMTENYDYAVIHHGGLRHPSIRES</sequence>
<keyword evidence="2" id="KW-1185">Reference proteome</keyword>
<protein>
    <submittedName>
        <fullName evidence="1">Uncharacterized protein</fullName>
    </submittedName>
</protein>
<evidence type="ECO:0000313" key="2">
    <source>
        <dbReference type="Proteomes" id="UP000799421"/>
    </source>
</evidence>
<dbReference type="Proteomes" id="UP000799421">
    <property type="component" value="Unassembled WGS sequence"/>
</dbReference>
<evidence type="ECO:0000313" key="1">
    <source>
        <dbReference type="EMBL" id="KAF2863628.1"/>
    </source>
</evidence>
<reference evidence="1" key="1">
    <citation type="journal article" date="2020" name="Stud. Mycol.">
        <title>101 Dothideomycetes genomes: a test case for predicting lifestyles and emergence of pathogens.</title>
        <authorList>
            <person name="Haridas S."/>
            <person name="Albert R."/>
            <person name="Binder M."/>
            <person name="Bloem J."/>
            <person name="Labutti K."/>
            <person name="Salamov A."/>
            <person name="Andreopoulos B."/>
            <person name="Baker S."/>
            <person name="Barry K."/>
            <person name="Bills G."/>
            <person name="Bluhm B."/>
            <person name="Cannon C."/>
            <person name="Castanera R."/>
            <person name="Culley D."/>
            <person name="Daum C."/>
            <person name="Ezra D."/>
            <person name="Gonzalez J."/>
            <person name="Henrissat B."/>
            <person name="Kuo A."/>
            <person name="Liang C."/>
            <person name="Lipzen A."/>
            <person name="Lutzoni F."/>
            <person name="Magnuson J."/>
            <person name="Mondo S."/>
            <person name="Nolan M."/>
            <person name="Ohm R."/>
            <person name="Pangilinan J."/>
            <person name="Park H.-J."/>
            <person name="Ramirez L."/>
            <person name="Alfaro M."/>
            <person name="Sun H."/>
            <person name="Tritt A."/>
            <person name="Yoshinaga Y."/>
            <person name="Zwiers L.-H."/>
            <person name="Turgeon B."/>
            <person name="Goodwin S."/>
            <person name="Spatafora J."/>
            <person name="Crous P."/>
            <person name="Grigoriev I."/>
        </authorList>
    </citation>
    <scope>NUCLEOTIDE SEQUENCE</scope>
    <source>
        <strain evidence="1">CBS 480.64</strain>
    </source>
</reference>